<dbReference type="InterPro" id="IPR056421">
    <property type="entry name" value="TPR_GEMI5"/>
</dbReference>
<feature type="repeat" description="WD" evidence="3">
    <location>
        <begin position="652"/>
        <end position="694"/>
    </location>
</feature>
<dbReference type="Pfam" id="PF23770">
    <property type="entry name" value="Beta-prop_RIG_1st"/>
    <property type="match status" value="1"/>
</dbReference>
<comment type="caution">
    <text evidence="7">The sequence shown here is derived from an EMBL/GenBank/DDBJ whole genome shotgun (WGS) entry which is preliminary data.</text>
</comment>
<feature type="repeat" description="WD" evidence="3">
    <location>
        <begin position="609"/>
        <end position="651"/>
    </location>
</feature>
<feature type="repeat" description="WD" evidence="3">
    <location>
        <begin position="55"/>
        <end position="101"/>
    </location>
</feature>
<proteinExistence type="predicted"/>
<gene>
    <name evidence="7" type="ORF">GE061_005747</name>
</gene>
<reference evidence="7" key="1">
    <citation type="journal article" date="2021" name="Mol. Ecol. Resour.">
        <title>Apolygus lucorum genome provides insights into omnivorousness and mesophyll feeding.</title>
        <authorList>
            <person name="Liu Y."/>
            <person name="Liu H."/>
            <person name="Wang H."/>
            <person name="Huang T."/>
            <person name="Liu B."/>
            <person name="Yang B."/>
            <person name="Yin L."/>
            <person name="Li B."/>
            <person name="Zhang Y."/>
            <person name="Zhang S."/>
            <person name="Jiang F."/>
            <person name="Zhang X."/>
            <person name="Ren Y."/>
            <person name="Wang B."/>
            <person name="Wang S."/>
            <person name="Lu Y."/>
            <person name="Wu K."/>
            <person name="Fan W."/>
            <person name="Wang G."/>
        </authorList>
    </citation>
    <scope>NUCLEOTIDE SEQUENCE</scope>
    <source>
        <strain evidence="7">12Hb</strain>
    </source>
</reference>
<dbReference type="GO" id="GO:0003730">
    <property type="term" value="F:mRNA 3'-UTR binding"/>
    <property type="evidence" value="ECO:0007669"/>
    <property type="project" value="TreeGrafter"/>
</dbReference>
<evidence type="ECO:0008006" key="9">
    <source>
        <dbReference type="Google" id="ProtNLM"/>
    </source>
</evidence>
<dbReference type="GO" id="GO:0032797">
    <property type="term" value="C:SMN complex"/>
    <property type="evidence" value="ECO:0007669"/>
    <property type="project" value="TreeGrafter"/>
</dbReference>
<evidence type="ECO:0000259" key="5">
    <source>
        <dbReference type="Pfam" id="PF23774"/>
    </source>
</evidence>
<dbReference type="PROSITE" id="PS50082">
    <property type="entry name" value="WD_REPEATS_2"/>
    <property type="match status" value="3"/>
</dbReference>
<dbReference type="InterPro" id="IPR056424">
    <property type="entry name" value="Beta-prop_GEMI5_2nd"/>
</dbReference>
<evidence type="ECO:0000259" key="4">
    <source>
        <dbReference type="Pfam" id="PF23770"/>
    </source>
</evidence>
<sequence length="1342" mass="148833">MCEITIPSSPGWYLSNILACNDEGSVVAYGAKHEVVILRVNVIGNSCDVKPSFIPMAHKDRIVAVAFNPSNCELYPNHLVSCSDDGTVHVWDYLTETLILSHSGHGDSQKVVSVDWSRADPNLVVSVSDQGSIVCWDLQSNTIRRLEPKSKSSPICMSCCPHNKDIIAIGAKSGLILIHDVKGAGNTIFRLRGHETDVVSLSWCPVARNIYKPSDETTHLLASGAKDRSIYLWRAGSDGRYDTFINLPQQAVATGGYRTKNNLGGTGNNWICVRWMEEYTLIVSSLYGELLSYDLTKSEQDGKFKIKPPRLLHGQHAKGLFSIAAPPRPTNPQNRVIWSFALDKHLVGVKFDDGKILSDITTIGGIVYCLASSPLDPNRIAIGTGDNKMLVWNMSNDSYNNVSAFWNKINSKVMAVAWHPVNESILAFGTGEGRVGVIDISKTSNTPKIFRQYHRRCVYSLIWSAPIVELSDRKSNLALFSVGDGDILQHNPDTPDKEPINLSSYFKQCDAAAMVSKALGRTDLAWNYDHSLAAVGNDNGVLYIVDGRTFNHVHTIFAHKKLVQCTVWHPASVTSEDALSPYHTWLASASDNIQIINVTSAGVDIVASLNTHSEKIVSLAWSPHFNGRLISASYDYTSQVWDVAASTVLACFDGHHSAVVCCLPSALHQDWIITGSADNTVRVWNMNNFRLTKTKTKKQRLTGAMKKFASAREAAELVPKTMERPEYEHPKPVNGEATTVKHVEFAANVDFKRKPKSNFPVTSTGMTQAKHISLLWGHISGTEAPKKVSVGNSGYLDFFGDNQSMRRLAVVEEMHHREHGNAYQGDNFSLWCGDIAESIKIACKKKQLNDWLVSMAPMVSHKLWADCCRSYALQLSESGDPLKAVSYYLSVHMVEEAIDLLLQAKMYREAVCLAKLRLPRDDSTVRKAMTEWASHCLSTGMVSLAAHCMLSIGANIEAVEILSRSKDAELLALASDIAIKADANEMGLSLAMRAIISALENKNYPIARETSNHHPALEDLVVWIDVCELKNSWASKEDKLILDWVRGSLNEGEKWQGLYEKAFDICKKKLSSYSALLKFLPNKPAPDSEQKVWVYIAGQISLAAAAQLQANNTRNVLKHLILAMEAGYNYHLHNPSNSQFYLQLCVWISPWGPLGTLPQIQYSEITLIESFCSFLASGVVYWLDILNTKDLLPVTDKETMNDLLSTVTRCAALLFHKDLMSYHKADVEIKKLESAIASSKLKALKAMKYCKDIEAQLQVSGETPVPETPEDTVAESDADSKKLGRLKLQKTAFEEERIYSPNPFITFCTLRNVLESICAKYPATQATLDDLKSVWEKENAQN</sequence>
<dbReference type="Pfam" id="PF23775">
    <property type="entry name" value="Beta-prop_RIG_2nd"/>
    <property type="match status" value="1"/>
</dbReference>
<keyword evidence="1 3" id="KW-0853">WD repeat</keyword>
<dbReference type="SMART" id="SM00320">
    <property type="entry name" value="WD40"/>
    <property type="match status" value="9"/>
</dbReference>
<dbReference type="Pfam" id="PF23774">
    <property type="entry name" value="TPR_GEMI5"/>
    <property type="match status" value="1"/>
</dbReference>
<dbReference type="PROSITE" id="PS50294">
    <property type="entry name" value="WD_REPEATS_REGION"/>
    <property type="match status" value="3"/>
</dbReference>
<feature type="domain" description="Gem-associated protein 5 first beta-propeller" evidence="4">
    <location>
        <begin position="56"/>
        <end position="208"/>
    </location>
</feature>
<keyword evidence="2" id="KW-0677">Repeat</keyword>
<dbReference type="InterPro" id="IPR056432">
    <property type="entry name" value="Beta-prop_GEMI5_1st"/>
</dbReference>
<dbReference type="OrthoDB" id="7326421at2759"/>
<evidence type="ECO:0000313" key="7">
    <source>
        <dbReference type="EMBL" id="KAF6201299.1"/>
    </source>
</evidence>
<dbReference type="InterPro" id="IPR052640">
    <property type="entry name" value="Gemin-5"/>
</dbReference>
<evidence type="ECO:0000313" key="8">
    <source>
        <dbReference type="Proteomes" id="UP000466442"/>
    </source>
</evidence>
<organism evidence="7 8">
    <name type="scientific">Apolygus lucorum</name>
    <name type="common">Small green plant bug</name>
    <name type="synonym">Lygocoris lucorum</name>
    <dbReference type="NCBI Taxonomy" id="248454"/>
    <lineage>
        <taxon>Eukaryota</taxon>
        <taxon>Metazoa</taxon>
        <taxon>Ecdysozoa</taxon>
        <taxon>Arthropoda</taxon>
        <taxon>Hexapoda</taxon>
        <taxon>Insecta</taxon>
        <taxon>Pterygota</taxon>
        <taxon>Neoptera</taxon>
        <taxon>Paraneoptera</taxon>
        <taxon>Hemiptera</taxon>
        <taxon>Heteroptera</taxon>
        <taxon>Panheteroptera</taxon>
        <taxon>Cimicomorpha</taxon>
        <taxon>Miridae</taxon>
        <taxon>Mirini</taxon>
        <taxon>Apolygus</taxon>
    </lineage>
</organism>
<evidence type="ECO:0000256" key="3">
    <source>
        <dbReference type="PROSITE-ProRule" id="PRU00221"/>
    </source>
</evidence>
<accession>A0A8S9WYK3</accession>
<dbReference type="PRINTS" id="PR00320">
    <property type="entry name" value="GPROTEINBRPT"/>
</dbReference>
<dbReference type="PANTHER" id="PTHR46362">
    <property type="entry name" value="GEM-ASSOCIATED PROTEIN 5"/>
    <property type="match status" value="1"/>
</dbReference>
<dbReference type="Proteomes" id="UP000466442">
    <property type="component" value="Unassembled WGS sequence"/>
</dbReference>
<keyword evidence="8" id="KW-1185">Reference proteome</keyword>
<dbReference type="InterPro" id="IPR020472">
    <property type="entry name" value="WD40_PAC1"/>
</dbReference>
<dbReference type="InterPro" id="IPR015943">
    <property type="entry name" value="WD40/YVTN_repeat-like_dom_sf"/>
</dbReference>
<dbReference type="EMBL" id="WIXP02000013">
    <property type="protein sequence ID" value="KAF6201299.1"/>
    <property type="molecule type" value="Genomic_DNA"/>
</dbReference>
<feature type="domain" description="Gem-associated protein 5 TPR" evidence="5">
    <location>
        <begin position="796"/>
        <end position="1003"/>
    </location>
</feature>
<evidence type="ECO:0000256" key="1">
    <source>
        <dbReference type="ARBA" id="ARBA00022574"/>
    </source>
</evidence>
<dbReference type="InterPro" id="IPR019775">
    <property type="entry name" value="WD40_repeat_CS"/>
</dbReference>
<feature type="domain" description="Gem-associated protein 5 second beta-propeller" evidence="6">
    <location>
        <begin position="374"/>
        <end position="676"/>
    </location>
</feature>
<protein>
    <recommendedName>
        <fullName evidence="9">WD repeat-containing protein 55 homolog</fullName>
    </recommendedName>
</protein>
<dbReference type="GO" id="GO:0000387">
    <property type="term" value="P:spliceosomal snRNP assembly"/>
    <property type="evidence" value="ECO:0007669"/>
    <property type="project" value="TreeGrafter"/>
</dbReference>
<dbReference type="InterPro" id="IPR001680">
    <property type="entry name" value="WD40_rpt"/>
</dbReference>
<evidence type="ECO:0000256" key="2">
    <source>
        <dbReference type="ARBA" id="ARBA00022737"/>
    </source>
</evidence>
<dbReference type="InterPro" id="IPR036322">
    <property type="entry name" value="WD40_repeat_dom_sf"/>
</dbReference>
<dbReference type="PANTHER" id="PTHR46362:SF1">
    <property type="entry name" value="GEM-ASSOCIATED PROTEIN 5"/>
    <property type="match status" value="1"/>
</dbReference>
<name>A0A8S9WYK3_APOLU</name>
<dbReference type="SUPFAM" id="SSF50978">
    <property type="entry name" value="WD40 repeat-like"/>
    <property type="match status" value="2"/>
</dbReference>
<dbReference type="PROSITE" id="PS00678">
    <property type="entry name" value="WD_REPEATS_1"/>
    <property type="match status" value="2"/>
</dbReference>
<dbReference type="GO" id="GO:0005634">
    <property type="term" value="C:nucleus"/>
    <property type="evidence" value="ECO:0007669"/>
    <property type="project" value="TreeGrafter"/>
</dbReference>
<evidence type="ECO:0000259" key="6">
    <source>
        <dbReference type="Pfam" id="PF23775"/>
    </source>
</evidence>
<dbReference type="Gene3D" id="2.130.10.10">
    <property type="entry name" value="YVTN repeat-like/Quinoprotein amine dehydrogenase"/>
    <property type="match status" value="2"/>
</dbReference>